<evidence type="ECO:0000313" key="1">
    <source>
        <dbReference type="EMBL" id="KAI4316063.1"/>
    </source>
</evidence>
<proteinExistence type="predicted"/>
<comment type="caution">
    <text evidence="1">The sequence shown here is derived from an EMBL/GenBank/DDBJ whole genome shotgun (WGS) entry which is preliminary data.</text>
</comment>
<accession>A0ACB9LWC6</accession>
<keyword evidence="2" id="KW-1185">Reference proteome</keyword>
<dbReference type="EMBL" id="CM039435">
    <property type="protein sequence ID" value="KAI4316063.1"/>
    <property type="molecule type" value="Genomic_DNA"/>
</dbReference>
<gene>
    <name evidence="1" type="ORF">L6164_024080</name>
</gene>
<protein>
    <submittedName>
        <fullName evidence="1">Uncharacterized protein</fullName>
    </submittedName>
</protein>
<organism evidence="1 2">
    <name type="scientific">Bauhinia variegata</name>
    <name type="common">Purple orchid tree</name>
    <name type="synonym">Phanera variegata</name>
    <dbReference type="NCBI Taxonomy" id="167791"/>
    <lineage>
        <taxon>Eukaryota</taxon>
        <taxon>Viridiplantae</taxon>
        <taxon>Streptophyta</taxon>
        <taxon>Embryophyta</taxon>
        <taxon>Tracheophyta</taxon>
        <taxon>Spermatophyta</taxon>
        <taxon>Magnoliopsida</taxon>
        <taxon>eudicotyledons</taxon>
        <taxon>Gunneridae</taxon>
        <taxon>Pentapetalae</taxon>
        <taxon>rosids</taxon>
        <taxon>fabids</taxon>
        <taxon>Fabales</taxon>
        <taxon>Fabaceae</taxon>
        <taxon>Cercidoideae</taxon>
        <taxon>Cercideae</taxon>
        <taxon>Bauhiniinae</taxon>
        <taxon>Bauhinia</taxon>
    </lineage>
</organism>
<sequence>MWNHYAAVITEEVDFNHRDFRTIIKVILVAPRDSVAWLSSFVAFSIFLGQLYFLFWCLRHIKQSYICCWRVSTYLLSGKQSGWVKRDNLNAITCFFFKNKKLIKLEIWEMVKPEL</sequence>
<name>A0ACB9LWC6_BAUVA</name>
<evidence type="ECO:0000313" key="2">
    <source>
        <dbReference type="Proteomes" id="UP000828941"/>
    </source>
</evidence>
<dbReference type="Proteomes" id="UP000828941">
    <property type="component" value="Chromosome 10"/>
</dbReference>
<reference evidence="1 2" key="1">
    <citation type="journal article" date="2022" name="DNA Res.">
        <title>Chromosomal-level genome assembly of the orchid tree Bauhinia variegata (Leguminosae; Cercidoideae) supports the allotetraploid origin hypothesis of Bauhinia.</title>
        <authorList>
            <person name="Zhong Y."/>
            <person name="Chen Y."/>
            <person name="Zheng D."/>
            <person name="Pang J."/>
            <person name="Liu Y."/>
            <person name="Luo S."/>
            <person name="Meng S."/>
            <person name="Qian L."/>
            <person name="Wei D."/>
            <person name="Dai S."/>
            <person name="Zhou R."/>
        </authorList>
    </citation>
    <scope>NUCLEOTIDE SEQUENCE [LARGE SCALE GENOMIC DNA]</scope>
    <source>
        <strain evidence="1">BV-YZ2020</strain>
    </source>
</reference>